<accession>A4F9J2</accession>
<dbReference type="EMBL" id="AM420293">
    <property type="protein sequence ID" value="CAM00717.1"/>
    <property type="molecule type" value="Genomic_DNA"/>
</dbReference>
<dbReference type="Proteomes" id="UP000006728">
    <property type="component" value="Chromosome"/>
</dbReference>
<evidence type="ECO:0000313" key="2">
    <source>
        <dbReference type="Proteomes" id="UP000006728"/>
    </source>
</evidence>
<organism evidence="1 2">
    <name type="scientific">Saccharopolyspora erythraea (strain ATCC 11635 / DSM 40517 / JCM 4748 / NBRC 13426 / NCIMB 8594 / NRRL 2338)</name>
    <dbReference type="NCBI Taxonomy" id="405948"/>
    <lineage>
        <taxon>Bacteria</taxon>
        <taxon>Bacillati</taxon>
        <taxon>Actinomycetota</taxon>
        <taxon>Actinomycetes</taxon>
        <taxon>Pseudonocardiales</taxon>
        <taxon>Pseudonocardiaceae</taxon>
        <taxon>Saccharopolyspora</taxon>
    </lineage>
</organism>
<sequence length="31" mass="3364">MCGNVILGLPAAEPRSEIARCRYVPGFAESR</sequence>
<keyword evidence="2" id="KW-1185">Reference proteome</keyword>
<dbReference type="HOGENOM" id="CLU_3398300_0_0_11"/>
<dbReference type="KEGG" id="sen:SACE_1395"/>
<gene>
    <name evidence="1" type="ordered locus">SACE_1395</name>
</gene>
<reference evidence="1 2" key="1">
    <citation type="journal article" date="2007" name="Nat. Biotechnol.">
        <title>Complete genome sequence of the erythromycin-producing bacterium Saccharopolyspora erythraea NRRL23338.</title>
        <authorList>
            <person name="Oliynyk M."/>
            <person name="Samborskyy M."/>
            <person name="Lester J.B."/>
            <person name="Mironenko T."/>
            <person name="Scott N."/>
            <person name="Dickens S."/>
            <person name="Haydock S.F."/>
            <person name="Leadlay P.F."/>
        </authorList>
    </citation>
    <scope>NUCLEOTIDE SEQUENCE [LARGE SCALE GENOMIC DNA]</scope>
    <source>
        <strain evidence="2">ATCC 11635 / DSM 40517 / JCM 4748 / NBRC 13426 / NCIMB 8594 / NRRL 2338</strain>
    </source>
</reference>
<protein>
    <submittedName>
        <fullName evidence="1">Uncharacterized protein</fullName>
    </submittedName>
</protein>
<name>A4F9J2_SACEN</name>
<evidence type="ECO:0000313" key="1">
    <source>
        <dbReference type="EMBL" id="CAM00717.1"/>
    </source>
</evidence>
<proteinExistence type="predicted"/>
<dbReference type="AlphaFoldDB" id="A4F9J2"/>